<evidence type="ECO:0000313" key="1">
    <source>
        <dbReference type="EMBL" id="KAK6766159.1"/>
    </source>
</evidence>
<comment type="caution">
    <text evidence="1">The sequence shown here is derived from an EMBL/GenBank/DDBJ whole genome shotgun (WGS) entry which is preliminary data.</text>
</comment>
<dbReference type="EMBL" id="JAVFWL010000006">
    <property type="protein sequence ID" value="KAK6766159.1"/>
    <property type="molecule type" value="Genomic_DNA"/>
</dbReference>
<keyword evidence="2" id="KW-1185">Reference proteome</keyword>
<proteinExistence type="predicted"/>
<name>A0ABR1EU29_NECAM</name>
<evidence type="ECO:0000313" key="2">
    <source>
        <dbReference type="Proteomes" id="UP001303046"/>
    </source>
</evidence>
<organism evidence="1 2">
    <name type="scientific">Necator americanus</name>
    <name type="common">Human hookworm</name>
    <dbReference type="NCBI Taxonomy" id="51031"/>
    <lineage>
        <taxon>Eukaryota</taxon>
        <taxon>Metazoa</taxon>
        <taxon>Ecdysozoa</taxon>
        <taxon>Nematoda</taxon>
        <taxon>Chromadorea</taxon>
        <taxon>Rhabditida</taxon>
        <taxon>Rhabditina</taxon>
        <taxon>Rhabditomorpha</taxon>
        <taxon>Strongyloidea</taxon>
        <taxon>Ancylostomatidae</taxon>
        <taxon>Bunostominae</taxon>
        <taxon>Necator</taxon>
    </lineage>
</organism>
<reference evidence="1 2" key="1">
    <citation type="submission" date="2023-08" db="EMBL/GenBank/DDBJ databases">
        <title>A Necator americanus chromosomal reference genome.</title>
        <authorList>
            <person name="Ilik V."/>
            <person name="Petrzelkova K.J."/>
            <person name="Pardy F."/>
            <person name="Fuh T."/>
            <person name="Niatou-Singa F.S."/>
            <person name="Gouil Q."/>
            <person name="Baker L."/>
            <person name="Ritchie M.E."/>
            <person name="Jex A.R."/>
            <person name="Gazzola D."/>
            <person name="Li H."/>
            <person name="Toshio Fujiwara R."/>
            <person name="Zhan B."/>
            <person name="Aroian R.V."/>
            <person name="Pafco B."/>
            <person name="Schwarz E.M."/>
        </authorList>
    </citation>
    <scope>NUCLEOTIDE SEQUENCE [LARGE SCALE GENOMIC DNA]</scope>
    <source>
        <strain evidence="1 2">Aroian</strain>
        <tissue evidence="1">Whole animal</tissue>
    </source>
</reference>
<protein>
    <submittedName>
        <fullName evidence="1">Uncharacterized protein</fullName>
    </submittedName>
</protein>
<accession>A0ABR1EU29</accession>
<sequence>MLSCSYVRPLREPTYNGKTANGGDFRVDLGCRKRYDSRDIAYIFVGIILTPATAEQSSYNLFEREDRVPQTGGQAVVVSYTVVQYSGLSLLISRASKCANVWDTCRSAGVHDNGSSGCVRAHVKLPPQEAVAAE</sequence>
<dbReference type="Proteomes" id="UP001303046">
    <property type="component" value="Unassembled WGS sequence"/>
</dbReference>
<gene>
    <name evidence="1" type="primary">Necator_chrX.g25994</name>
    <name evidence="1" type="ORF">RB195_025828</name>
</gene>